<feature type="transmembrane region" description="Helical" evidence="2">
    <location>
        <begin position="145"/>
        <end position="167"/>
    </location>
</feature>
<feature type="region of interest" description="Disordered" evidence="1">
    <location>
        <begin position="311"/>
        <end position="333"/>
    </location>
</feature>
<dbReference type="OrthoDB" id="6067839at2759"/>
<comment type="caution">
    <text evidence="3">The sequence shown here is derived from an EMBL/GenBank/DDBJ whole genome shotgun (WGS) entry which is preliminary data.</text>
</comment>
<keyword evidence="4" id="KW-1185">Reference proteome</keyword>
<dbReference type="AlphaFoldDB" id="A0A8B6FRA4"/>
<feature type="compositionally biased region" description="Basic and acidic residues" evidence="1">
    <location>
        <begin position="324"/>
        <end position="333"/>
    </location>
</feature>
<evidence type="ECO:0000313" key="3">
    <source>
        <dbReference type="EMBL" id="VDI53454.1"/>
    </source>
</evidence>
<reference evidence="3" key="1">
    <citation type="submission" date="2018-11" db="EMBL/GenBank/DDBJ databases">
        <authorList>
            <person name="Alioto T."/>
            <person name="Alioto T."/>
        </authorList>
    </citation>
    <scope>NUCLEOTIDE SEQUENCE</scope>
</reference>
<keyword evidence="2" id="KW-0472">Membrane</keyword>
<organism evidence="3 4">
    <name type="scientific">Mytilus galloprovincialis</name>
    <name type="common">Mediterranean mussel</name>
    <dbReference type="NCBI Taxonomy" id="29158"/>
    <lineage>
        <taxon>Eukaryota</taxon>
        <taxon>Metazoa</taxon>
        <taxon>Spiralia</taxon>
        <taxon>Lophotrochozoa</taxon>
        <taxon>Mollusca</taxon>
        <taxon>Bivalvia</taxon>
        <taxon>Autobranchia</taxon>
        <taxon>Pteriomorphia</taxon>
        <taxon>Mytilida</taxon>
        <taxon>Mytiloidea</taxon>
        <taxon>Mytilidae</taxon>
        <taxon>Mytilinae</taxon>
        <taxon>Mytilus</taxon>
    </lineage>
</organism>
<protein>
    <submittedName>
        <fullName evidence="3">Uncharacterized protein</fullName>
    </submittedName>
</protein>
<evidence type="ECO:0000313" key="4">
    <source>
        <dbReference type="Proteomes" id="UP000596742"/>
    </source>
</evidence>
<dbReference type="EMBL" id="UYJE01007300">
    <property type="protein sequence ID" value="VDI53454.1"/>
    <property type="molecule type" value="Genomic_DNA"/>
</dbReference>
<dbReference type="Proteomes" id="UP000596742">
    <property type="component" value="Unassembled WGS sequence"/>
</dbReference>
<gene>
    <name evidence="3" type="ORF">MGAL_10B010180</name>
</gene>
<keyword evidence="2" id="KW-1133">Transmembrane helix</keyword>
<proteinExistence type="predicted"/>
<evidence type="ECO:0000256" key="2">
    <source>
        <dbReference type="SAM" id="Phobius"/>
    </source>
</evidence>
<keyword evidence="2" id="KW-0812">Transmembrane</keyword>
<evidence type="ECO:0000256" key="1">
    <source>
        <dbReference type="SAM" id="MobiDB-lite"/>
    </source>
</evidence>
<sequence>MYGNETVIKALEFLSNSEVACAWFYNDSYTATWCCLEALTCLDMTFYPEIYHDVDALTRDDDICWSTKYLLGCISENLNTFCDRYQSIMEQTFGHHIRVIIDKYSYNGSCYEDYGDYDDYSTDDYVSWESTTSAFKQSTSNDNSAIIGGCVGAVLVVILILSSLFVYRRSKRKGTEKGTEENDNAAYNLAHRGSVDYAEIREVNMDPDQARYVKLKLGHHENQNVTYGLENDQTGEHDASVFTIAKDSPKPGYDGLSNFQRHKMERQYTTLSENEGNDYILRPESVPDLRPMMHIKDENGVNYQDGHDYFVPEADTPPLTPKSARYDTESTHI</sequence>
<name>A0A8B6FRA4_MYTGA</name>
<accession>A0A8B6FRA4</accession>